<keyword evidence="3" id="KW-1185">Reference proteome</keyword>
<accession>A0A2K1KN63</accession>
<evidence type="ECO:0000313" key="1">
    <source>
        <dbReference type="EMBL" id="PNR55216.1"/>
    </source>
</evidence>
<organism evidence="1">
    <name type="scientific">Physcomitrium patens</name>
    <name type="common">Spreading-leaved earth moss</name>
    <name type="synonym">Physcomitrella patens</name>
    <dbReference type="NCBI Taxonomy" id="3218"/>
    <lineage>
        <taxon>Eukaryota</taxon>
        <taxon>Viridiplantae</taxon>
        <taxon>Streptophyta</taxon>
        <taxon>Embryophyta</taxon>
        <taxon>Bryophyta</taxon>
        <taxon>Bryophytina</taxon>
        <taxon>Bryopsida</taxon>
        <taxon>Funariidae</taxon>
        <taxon>Funariales</taxon>
        <taxon>Funariaceae</taxon>
        <taxon>Physcomitrium</taxon>
    </lineage>
</organism>
<sequence>MIDYMVELVLRTKSYSDERPVAKLNCATF</sequence>
<evidence type="ECO:0000313" key="3">
    <source>
        <dbReference type="Proteomes" id="UP000006727"/>
    </source>
</evidence>
<evidence type="ECO:0000313" key="2">
    <source>
        <dbReference type="EnsemblPlants" id="Pp3c4_12380V3.1"/>
    </source>
</evidence>
<reference evidence="2" key="3">
    <citation type="submission" date="2020-12" db="UniProtKB">
        <authorList>
            <consortium name="EnsemblPlants"/>
        </authorList>
    </citation>
    <scope>IDENTIFICATION</scope>
</reference>
<dbReference type="Gramene" id="Pp3c4_12380V3.1">
    <property type="protein sequence ID" value="Pp3c4_12380V3.1"/>
    <property type="gene ID" value="Pp3c4_12380"/>
</dbReference>
<reference evidence="1 3" key="2">
    <citation type="journal article" date="2018" name="Plant J.">
        <title>The Physcomitrella patens chromosome-scale assembly reveals moss genome structure and evolution.</title>
        <authorList>
            <person name="Lang D."/>
            <person name="Ullrich K.K."/>
            <person name="Murat F."/>
            <person name="Fuchs J."/>
            <person name="Jenkins J."/>
            <person name="Haas F.B."/>
            <person name="Piednoel M."/>
            <person name="Gundlach H."/>
            <person name="Van Bel M."/>
            <person name="Meyberg R."/>
            <person name="Vives C."/>
            <person name="Morata J."/>
            <person name="Symeonidi A."/>
            <person name="Hiss M."/>
            <person name="Muchero W."/>
            <person name="Kamisugi Y."/>
            <person name="Saleh O."/>
            <person name="Blanc G."/>
            <person name="Decker E.L."/>
            <person name="van Gessel N."/>
            <person name="Grimwood J."/>
            <person name="Hayes R.D."/>
            <person name="Graham S.W."/>
            <person name="Gunter L.E."/>
            <person name="McDaniel S.F."/>
            <person name="Hoernstein S.N.W."/>
            <person name="Larsson A."/>
            <person name="Li F.W."/>
            <person name="Perroud P.F."/>
            <person name="Phillips J."/>
            <person name="Ranjan P."/>
            <person name="Rokshar D.S."/>
            <person name="Rothfels C.J."/>
            <person name="Schneider L."/>
            <person name="Shu S."/>
            <person name="Stevenson D.W."/>
            <person name="Thummler F."/>
            <person name="Tillich M."/>
            <person name="Villarreal Aguilar J.C."/>
            <person name="Widiez T."/>
            <person name="Wong G.K."/>
            <person name="Wymore A."/>
            <person name="Zhang Y."/>
            <person name="Zimmer A.D."/>
            <person name="Quatrano R.S."/>
            <person name="Mayer K.F.X."/>
            <person name="Goodstein D."/>
            <person name="Casacuberta J.M."/>
            <person name="Vandepoele K."/>
            <person name="Reski R."/>
            <person name="Cuming A.C."/>
            <person name="Tuskan G.A."/>
            <person name="Maumus F."/>
            <person name="Salse J."/>
            <person name="Schmutz J."/>
            <person name="Rensing S.A."/>
        </authorList>
    </citation>
    <scope>NUCLEOTIDE SEQUENCE [LARGE SCALE GENOMIC DNA]</scope>
    <source>
        <strain evidence="2 3">cv. Gransden 2004</strain>
    </source>
</reference>
<dbReference type="Proteomes" id="UP000006727">
    <property type="component" value="Chromosome 4"/>
</dbReference>
<gene>
    <name evidence="1" type="ORF">PHYPA_006111</name>
</gene>
<proteinExistence type="predicted"/>
<dbReference type="EMBL" id="ABEU02000004">
    <property type="protein sequence ID" value="PNR55216.1"/>
    <property type="molecule type" value="Genomic_DNA"/>
</dbReference>
<dbReference type="AlphaFoldDB" id="A0A2K1KN63"/>
<reference evidence="1 3" key="1">
    <citation type="journal article" date="2008" name="Science">
        <title>The Physcomitrella genome reveals evolutionary insights into the conquest of land by plants.</title>
        <authorList>
            <person name="Rensing S."/>
            <person name="Lang D."/>
            <person name="Zimmer A."/>
            <person name="Terry A."/>
            <person name="Salamov A."/>
            <person name="Shapiro H."/>
            <person name="Nishiyama T."/>
            <person name="Perroud P.-F."/>
            <person name="Lindquist E."/>
            <person name="Kamisugi Y."/>
            <person name="Tanahashi T."/>
            <person name="Sakakibara K."/>
            <person name="Fujita T."/>
            <person name="Oishi K."/>
            <person name="Shin-I T."/>
            <person name="Kuroki Y."/>
            <person name="Toyoda A."/>
            <person name="Suzuki Y."/>
            <person name="Hashimoto A."/>
            <person name="Yamaguchi K."/>
            <person name="Sugano A."/>
            <person name="Kohara Y."/>
            <person name="Fujiyama A."/>
            <person name="Anterola A."/>
            <person name="Aoki S."/>
            <person name="Ashton N."/>
            <person name="Barbazuk W.B."/>
            <person name="Barker E."/>
            <person name="Bennetzen J."/>
            <person name="Bezanilla M."/>
            <person name="Blankenship R."/>
            <person name="Cho S.H."/>
            <person name="Dutcher S."/>
            <person name="Estelle M."/>
            <person name="Fawcett J.A."/>
            <person name="Gundlach H."/>
            <person name="Hanada K."/>
            <person name="Heyl A."/>
            <person name="Hicks K.A."/>
            <person name="Hugh J."/>
            <person name="Lohr M."/>
            <person name="Mayer K."/>
            <person name="Melkozernov A."/>
            <person name="Murata T."/>
            <person name="Nelson D."/>
            <person name="Pils B."/>
            <person name="Prigge M."/>
            <person name="Reiss B."/>
            <person name="Renner T."/>
            <person name="Rombauts S."/>
            <person name="Rushton P."/>
            <person name="Sanderfoot A."/>
            <person name="Schween G."/>
            <person name="Shiu S.-H."/>
            <person name="Stueber K."/>
            <person name="Theodoulou F.L."/>
            <person name="Tu H."/>
            <person name="Van de Peer Y."/>
            <person name="Verrier P.J."/>
            <person name="Waters E."/>
            <person name="Wood A."/>
            <person name="Yang L."/>
            <person name="Cove D."/>
            <person name="Cuming A."/>
            <person name="Hasebe M."/>
            <person name="Lucas S."/>
            <person name="Mishler D.B."/>
            <person name="Reski R."/>
            <person name="Grigoriev I."/>
            <person name="Quatrano R.S."/>
            <person name="Boore J.L."/>
        </authorList>
    </citation>
    <scope>NUCLEOTIDE SEQUENCE [LARGE SCALE GENOMIC DNA]</scope>
    <source>
        <strain evidence="2 3">cv. Gransden 2004</strain>
    </source>
</reference>
<dbReference type="EnsemblPlants" id="Pp3c4_12380V3.1">
    <property type="protein sequence ID" value="Pp3c4_12380V3.1"/>
    <property type="gene ID" value="Pp3c4_12380"/>
</dbReference>
<dbReference type="InParanoid" id="A0A2K1KN63"/>
<name>A0A2K1KN63_PHYPA</name>
<protein>
    <submittedName>
        <fullName evidence="1 2">Uncharacterized protein</fullName>
    </submittedName>
</protein>